<dbReference type="Pfam" id="PF01679">
    <property type="entry name" value="Pmp3"/>
    <property type="match status" value="1"/>
</dbReference>
<evidence type="ECO:0000256" key="6">
    <source>
        <dbReference type="SAM" id="MobiDB-lite"/>
    </source>
</evidence>
<feature type="transmembrane region" description="Helical" evidence="7">
    <location>
        <begin position="20"/>
        <end position="39"/>
    </location>
</feature>
<name>A0A8S0WUK8_CYCAE</name>
<dbReference type="Proteomes" id="UP000467700">
    <property type="component" value="Unassembled WGS sequence"/>
</dbReference>
<comment type="caution">
    <text evidence="8">The sequence shown here is derived from an EMBL/GenBank/DDBJ whole genome shotgun (WGS) entry which is preliminary data.</text>
</comment>
<feature type="compositionally biased region" description="Low complexity" evidence="6">
    <location>
        <begin position="117"/>
        <end position="128"/>
    </location>
</feature>
<evidence type="ECO:0000256" key="3">
    <source>
        <dbReference type="ARBA" id="ARBA00022692"/>
    </source>
</evidence>
<proteinExistence type="inferred from homology"/>
<evidence type="ECO:0000256" key="5">
    <source>
        <dbReference type="ARBA" id="ARBA00023136"/>
    </source>
</evidence>
<dbReference type="AlphaFoldDB" id="A0A8S0WUK8"/>
<keyword evidence="5 7" id="KW-0472">Membrane</keyword>
<feature type="region of interest" description="Disordered" evidence="6">
    <location>
        <begin position="115"/>
        <end position="278"/>
    </location>
</feature>
<evidence type="ECO:0000256" key="7">
    <source>
        <dbReference type="SAM" id="Phobius"/>
    </source>
</evidence>
<feature type="compositionally biased region" description="Polar residues" evidence="6">
    <location>
        <begin position="158"/>
        <end position="171"/>
    </location>
</feature>
<evidence type="ECO:0000313" key="9">
    <source>
        <dbReference type="Proteomes" id="UP000467700"/>
    </source>
</evidence>
<keyword evidence="9" id="KW-1185">Reference proteome</keyword>
<dbReference type="EMBL" id="CACVBS010000112">
    <property type="protein sequence ID" value="CAA7271698.1"/>
    <property type="molecule type" value="Genomic_DNA"/>
</dbReference>
<protein>
    <submittedName>
        <fullName evidence="8">Uncharacterized protein</fullName>
    </submittedName>
</protein>
<dbReference type="InterPro" id="IPR000612">
    <property type="entry name" value="PMP3"/>
</dbReference>
<organism evidence="8 9">
    <name type="scientific">Cyclocybe aegerita</name>
    <name type="common">Black poplar mushroom</name>
    <name type="synonym">Agrocybe aegerita</name>
    <dbReference type="NCBI Taxonomy" id="1973307"/>
    <lineage>
        <taxon>Eukaryota</taxon>
        <taxon>Fungi</taxon>
        <taxon>Dikarya</taxon>
        <taxon>Basidiomycota</taxon>
        <taxon>Agaricomycotina</taxon>
        <taxon>Agaricomycetes</taxon>
        <taxon>Agaricomycetidae</taxon>
        <taxon>Agaricales</taxon>
        <taxon>Agaricineae</taxon>
        <taxon>Bolbitiaceae</taxon>
        <taxon>Cyclocybe</taxon>
    </lineage>
</organism>
<dbReference type="GO" id="GO:0016020">
    <property type="term" value="C:membrane"/>
    <property type="evidence" value="ECO:0007669"/>
    <property type="project" value="UniProtKB-SubCell"/>
</dbReference>
<keyword evidence="3 7" id="KW-0812">Transmembrane</keyword>
<comment type="similarity">
    <text evidence="2">Belongs to the UPF0057 (PMP3) family.</text>
</comment>
<evidence type="ECO:0000256" key="4">
    <source>
        <dbReference type="ARBA" id="ARBA00022989"/>
    </source>
</evidence>
<sequence>MSTYVPQKIDLTPRRYHGYAVLLFIMGTLFPPLAVAARFGIGKDFWLNVVLTICGYIPGKFRTLSSVPNIRNNKNHARTPKWAQRWGLVDTSEIKRKERKSQWAARYNDRLPHSALEGQPYEEGQEQGSSVDLSVEGRNGKPQRQPNGDLWRPEDESYYNNERASVGSSSGRWHYPANFDDVEPISADKRSKKKKKKDRWERTQDAYSMSSEGESRKKKKKKRKSSDAANSVASRESGNEFPEDPEGGLYSERPRSPATADEAAPKKTTDEDVFKHQF</sequence>
<evidence type="ECO:0000256" key="1">
    <source>
        <dbReference type="ARBA" id="ARBA00004370"/>
    </source>
</evidence>
<accession>A0A8S0WUK8</accession>
<comment type="subcellular location">
    <subcellularLocation>
        <location evidence="1">Membrane</location>
    </subcellularLocation>
</comment>
<keyword evidence="4 7" id="KW-1133">Transmembrane helix</keyword>
<dbReference type="OrthoDB" id="2152119at2759"/>
<feature type="compositionally biased region" description="Basic and acidic residues" evidence="6">
    <location>
        <begin position="263"/>
        <end position="278"/>
    </location>
</feature>
<reference evidence="8 9" key="1">
    <citation type="submission" date="2020-01" db="EMBL/GenBank/DDBJ databases">
        <authorList>
            <person name="Gupta K D."/>
        </authorList>
    </citation>
    <scope>NUCLEOTIDE SEQUENCE [LARGE SCALE GENOMIC DNA]</scope>
</reference>
<evidence type="ECO:0000313" key="8">
    <source>
        <dbReference type="EMBL" id="CAA7271698.1"/>
    </source>
</evidence>
<dbReference type="PANTHER" id="PTHR21659">
    <property type="entry name" value="HYDROPHOBIC PROTEIN RCI2 LOW TEMPERATURE AND SALT RESPONSIVE PROTEIN LTI6 -RELATED"/>
    <property type="match status" value="1"/>
</dbReference>
<dbReference type="PANTHER" id="PTHR21659:SF85">
    <property type="entry name" value="EXPRESSED PROTEIN"/>
    <property type="match status" value="1"/>
</dbReference>
<evidence type="ECO:0000256" key="2">
    <source>
        <dbReference type="ARBA" id="ARBA00009530"/>
    </source>
</evidence>
<gene>
    <name evidence="8" type="ORF">AAE3_LOCUS13818</name>
</gene>
<feature type="compositionally biased region" description="Polar residues" evidence="6">
    <location>
        <begin position="227"/>
        <end position="236"/>
    </location>
</feature>